<evidence type="ECO:0000313" key="3">
    <source>
        <dbReference type="Proteomes" id="UP000823775"/>
    </source>
</evidence>
<feature type="region of interest" description="Disordered" evidence="1">
    <location>
        <begin position="1"/>
        <end position="25"/>
    </location>
</feature>
<dbReference type="Proteomes" id="UP000823775">
    <property type="component" value="Unassembled WGS sequence"/>
</dbReference>
<comment type="caution">
    <text evidence="2">The sequence shown here is derived from an EMBL/GenBank/DDBJ whole genome shotgun (WGS) entry which is preliminary data.</text>
</comment>
<gene>
    <name evidence="2" type="ORF">HAX54_052314</name>
</gene>
<accession>A0ABS8SZS5</accession>
<name>A0ABS8SZS5_DATST</name>
<evidence type="ECO:0000256" key="1">
    <source>
        <dbReference type="SAM" id="MobiDB-lite"/>
    </source>
</evidence>
<dbReference type="EMBL" id="JACEIK010000947">
    <property type="protein sequence ID" value="MCD7464223.1"/>
    <property type="molecule type" value="Genomic_DNA"/>
</dbReference>
<evidence type="ECO:0000313" key="2">
    <source>
        <dbReference type="EMBL" id="MCD7464223.1"/>
    </source>
</evidence>
<reference evidence="2 3" key="1">
    <citation type="journal article" date="2021" name="BMC Genomics">
        <title>Datura genome reveals duplications of psychoactive alkaloid biosynthetic genes and high mutation rate following tissue culture.</title>
        <authorList>
            <person name="Rajewski A."/>
            <person name="Carter-House D."/>
            <person name="Stajich J."/>
            <person name="Litt A."/>
        </authorList>
    </citation>
    <scope>NUCLEOTIDE SEQUENCE [LARGE SCALE GENOMIC DNA]</scope>
    <source>
        <strain evidence="2">AR-01</strain>
    </source>
</reference>
<protein>
    <submittedName>
        <fullName evidence="2">Uncharacterized protein</fullName>
    </submittedName>
</protein>
<proteinExistence type="predicted"/>
<sequence length="84" mass="9400">MGQGQIVRRRRRGGARTSNGRKEGEMFPDCLRSLVQTVAEIAVKAVDLCGNSGIYGRFCELCNQILREVLNGEHGDQGFQLLRY</sequence>
<keyword evidence="3" id="KW-1185">Reference proteome</keyword>
<organism evidence="2 3">
    <name type="scientific">Datura stramonium</name>
    <name type="common">Jimsonweed</name>
    <name type="synonym">Common thornapple</name>
    <dbReference type="NCBI Taxonomy" id="4076"/>
    <lineage>
        <taxon>Eukaryota</taxon>
        <taxon>Viridiplantae</taxon>
        <taxon>Streptophyta</taxon>
        <taxon>Embryophyta</taxon>
        <taxon>Tracheophyta</taxon>
        <taxon>Spermatophyta</taxon>
        <taxon>Magnoliopsida</taxon>
        <taxon>eudicotyledons</taxon>
        <taxon>Gunneridae</taxon>
        <taxon>Pentapetalae</taxon>
        <taxon>asterids</taxon>
        <taxon>lamiids</taxon>
        <taxon>Solanales</taxon>
        <taxon>Solanaceae</taxon>
        <taxon>Solanoideae</taxon>
        <taxon>Datureae</taxon>
        <taxon>Datura</taxon>
    </lineage>
</organism>